<dbReference type="GeneID" id="85309153"/>
<evidence type="ECO:0000313" key="3">
    <source>
        <dbReference type="Proteomes" id="UP001244011"/>
    </source>
</evidence>
<feature type="compositionally biased region" description="Basic and acidic residues" evidence="1">
    <location>
        <begin position="131"/>
        <end position="141"/>
    </location>
</feature>
<dbReference type="Proteomes" id="UP001244011">
    <property type="component" value="Unassembled WGS sequence"/>
</dbReference>
<feature type="region of interest" description="Disordered" evidence="1">
    <location>
        <begin position="211"/>
        <end position="243"/>
    </location>
</feature>
<sequence>MDLCKERSLFEPPSTSPLALHEFLQGHKAHSFIVTSSCTYEVTCPSMEEEGLGRSLSCQASGEAQAASRSEQHARSSHPDPIPLGSQSSSQRDIRGSLPRPAEDDHEHHQRRGSPEQALQDPSPYLSARAPPRELLPDWRGTRRPLLPIIGGGSNDKADYIRSWSMGITEHGDEAYCGCGDAPAPPEPTPAPPGSILPAKEKSHVRMIRGRSRVGESKGSGTHNGQGHQQQGEAAAVTTAATAPHEAPVLPPARVLCPYCGRPLAPAIAPGDRDEHVWGMSKLAVRVKGAFKRLLGHSQRGDGGSSHGQYRGPGTGGLWQEQAARPEHKENVEGGKENNAVERPAPGPSQPTPYNGGHRPHQTEQPAFDEEDGDVDPDELSIESGPDGRPGGGIEEREARLRRARDLHERSHRTIAVGTGAAAGAADG</sequence>
<feature type="region of interest" description="Disordered" evidence="1">
    <location>
        <begin position="296"/>
        <end position="428"/>
    </location>
</feature>
<dbReference type="RefSeq" id="XP_060285960.1">
    <property type="nucleotide sequence ID" value="XM_060425966.1"/>
</dbReference>
<organism evidence="2 3">
    <name type="scientific">Phialemonium atrogriseum</name>
    <dbReference type="NCBI Taxonomy" id="1093897"/>
    <lineage>
        <taxon>Eukaryota</taxon>
        <taxon>Fungi</taxon>
        <taxon>Dikarya</taxon>
        <taxon>Ascomycota</taxon>
        <taxon>Pezizomycotina</taxon>
        <taxon>Sordariomycetes</taxon>
        <taxon>Sordariomycetidae</taxon>
        <taxon>Cephalothecales</taxon>
        <taxon>Cephalothecaceae</taxon>
        <taxon>Phialemonium</taxon>
    </lineage>
</organism>
<feature type="compositionally biased region" description="Low complexity" evidence="1">
    <location>
        <begin position="416"/>
        <end position="428"/>
    </location>
</feature>
<gene>
    <name evidence="2" type="ORF">QBC33DRAFT_513228</name>
</gene>
<feature type="compositionally biased region" description="Gly residues" evidence="1">
    <location>
        <begin position="301"/>
        <end position="317"/>
    </location>
</feature>
<feature type="region of interest" description="Disordered" evidence="1">
    <location>
        <begin position="55"/>
        <end position="156"/>
    </location>
</feature>
<comment type="caution">
    <text evidence="2">The sequence shown here is derived from an EMBL/GenBank/DDBJ whole genome shotgun (WGS) entry which is preliminary data.</text>
</comment>
<name>A0AAJ0C6R6_9PEZI</name>
<feature type="compositionally biased region" description="Low complexity" evidence="1">
    <location>
        <begin position="219"/>
        <end position="243"/>
    </location>
</feature>
<keyword evidence="3" id="KW-1185">Reference proteome</keyword>
<feature type="compositionally biased region" description="Basic and acidic residues" evidence="1">
    <location>
        <begin position="394"/>
        <end position="409"/>
    </location>
</feature>
<evidence type="ECO:0000313" key="2">
    <source>
        <dbReference type="EMBL" id="KAK1769747.1"/>
    </source>
</evidence>
<evidence type="ECO:0000256" key="1">
    <source>
        <dbReference type="SAM" id="MobiDB-lite"/>
    </source>
</evidence>
<proteinExistence type="predicted"/>
<feature type="compositionally biased region" description="Acidic residues" evidence="1">
    <location>
        <begin position="367"/>
        <end position="381"/>
    </location>
</feature>
<reference evidence="2" key="1">
    <citation type="submission" date="2023-06" db="EMBL/GenBank/DDBJ databases">
        <title>Genome-scale phylogeny and comparative genomics of the fungal order Sordariales.</title>
        <authorList>
            <consortium name="Lawrence Berkeley National Laboratory"/>
            <person name="Hensen N."/>
            <person name="Bonometti L."/>
            <person name="Westerberg I."/>
            <person name="Brannstrom I.O."/>
            <person name="Guillou S."/>
            <person name="Cros-Aarteil S."/>
            <person name="Calhoun S."/>
            <person name="Haridas S."/>
            <person name="Kuo A."/>
            <person name="Mondo S."/>
            <person name="Pangilinan J."/>
            <person name="Riley R."/>
            <person name="Labutti K."/>
            <person name="Andreopoulos B."/>
            <person name="Lipzen A."/>
            <person name="Chen C."/>
            <person name="Yanf M."/>
            <person name="Daum C."/>
            <person name="Ng V."/>
            <person name="Clum A."/>
            <person name="Steindorff A."/>
            <person name="Ohm R."/>
            <person name="Martin F."/>
            <person name="Silar P."/>
            <person name="Natvig D."/>
            <person name="Lalanne C."/>
            <person name="Gautier V."/>
            <person name="Ament-Velasquez S.L."/>
            <person name="Kruys A."/>
            <person name="Hutchinson M.I."/>
            <person name="Powell A.J."/>
            <person name="Barry K."/>
            <person name="Miller A.N."/>
            <person name="Grigoriev I.V."/>
            <person name="Debuchy R."/>
            <person name="Gladieux P."/>
            <person name="Thoren M.H."/>
            <person name="Johannesson H."/>
        </authorList>
    </citation>
    <scope>NUCLEOTIDE SEQUENCE</scope>
    <source>
        <strain evidence="2">8032-3</strain>
    </source>
</reference>
<feature type="compositionally biased region" description="Basic and acidic residues" evidence="1">
    <location>
        <begin position="324"/>
        <end position="340"/>
    </location>
</feature>
<dbReference type="EMBL" id="MU839002">
    <property type="protein sequence ID" value="KAK1769747.1"/>
    <property type="molecule type" value="Genomic_DNA"/>
</dbReference>
<protein>
    <submittedName>
        <fullName evidence="2">Uncharacterized protein</fullName>
    </submittedName>
</protein>
<accession>A0AAJ0C6R6</accession>
<dbReference type="AlphaFoldDB" id="A0AAJ0C6R6"/>